<feature type="transmembrane region" description="Helical" evidence="1">
    <location>
        <begin position="344"/>
        <end position="363"/>
    </location>
</feature>
<feature type="transmembrane region" description="Helical" evidence="1">
    <location>
        <begin position="51"/>
        <end position="69"/>
    </location>
</feature>
<feature type="transmembrane region" description="Helical" evidence="1">
    <location>
        <begin position="237"/>
        <end position="255"/>
    </location>
</feature>
<keyword evidence="1" id="KW-1133">Transmembrane helix</keyword>
<sequence>MMDKKRYGKQVRLGLLYLCLAALLGLLLRSFPVFGFQFNYRYVVHAHSHIALLGWVYVGLTTLLHFCFVKKKGSSVAYQRIFWCTQGTLIGMLLTFPFTGYALFSIIFSTLFLIVSYVYVYHFWKNIKPKFNQSKALRCAKAALLYLVISSIGPWALGAIINTLGPQSIWYRLAIYFYLHFQYNGWMVLALVALFLFVLEQKSIELPQKGFTQFFRMVNWGIVLTFALSVLWTEPPMGLYVAAGLGALVQCYAFVRLGILVKNKIHLLSLSKLQIFLMRIVVILGLIKMSLQLLTALPYFARLATIYMDLTIGYLHLTFLGVISIGLFFFVDYYGLMRIAQRPFVWYFSGFVLSELLIFYRGIAAWMQWEPLGNYTVILILASILMPIGLILMLSKNRFHH</sequence>
<accession>A0AAU7MTL2</accession>
<feature type="transmembrane region" description="Helical" evidence="1">
    <location>
        <begin position="181"/>
        <end position="199"/>
    </location>
</feature>
<feature type="transmembrane region" description="Helical" evidence="1">
    <location>
        <begin position="81"/>
        <end position="98"/>
    </location>
</feature>
<gene>
    <name evidence="2" type="ORF">ABNE31_08610</name>
</gene>
<dbReference type="RefSeq" id="WP_349350928.1">
    <property type="nucleotide sequence ID" value="NZ_CP157804.1"/>
</dbReference>
<feature type="transmembrane region" description="Helical" evidence="1">
    <location>
        <begin position="104"/>
        <end position="124"/>
    </location>
</feature>
<dbReference type="KEGG" id="fld:ABNE31_08610"/>
<organism evidence="2">
    <name type="scientific">Flagellimonas sp. MMG031</name>
    <dbReference type="NCBI Taxonomy" id="3158549"/>
    <lineage>
        <taxon>Bacteria</taxon>
        <taxon>Pseudomonadati</taxon>
        <taxon>Bacteroidota</taxon>
        <taxon>Flavobacteriia</taxon>
        <taxon>Flavobacteriales</taxon>
        <taxon>Flavobacteriaceae</taxon>
        <taxon>Flagellimonas</taxon>
    </lineage>
</organism>
<dbReference type="EMBL" id="CP157804">
    <property type="protein sequence ID" value="XBQ21663.1"/>
    <property type="molecule type" value="Genomic_DNA"/>
</dbReference>
<evidence type="ECO:0000313" key="2">
    <source>
        <dbReference type="EMBL" id="XBQ21663.1"/>
    </source>
</evidence>
<keyword evidence="1" id="KW-0812">Transmembrane</keyword>
<protein>
    <submittedName>
        <fullName evidence="2">Uncharacterized protein</fullName>
    </submittedName>
</protein>
<feature type="transmembrane region" description="Helical" evidence="1">
    <location>
        <begin position="312"/>
        <end position="332"/>
    </location>
</feature>
<proteinExistence type="predicted"/>
<name>A0AAU7MTL2_9FLAO</name>
<reference evidence="2" key="1">
    <citation type="submission" date="2024-05" db="EMBL/GenBank/DDBJ databases">
        <title>Draft Genome Sequences of Flagellimonas sp. MMG031 and Marinobacter sp. MMG032 Isolated from the dinoflagellate Symbiodinium pilosum.</title>
        <authorList>
            <person name="Shikuma N.J."/>
            <person name="Farrell M.V."/>
        </authorList>
    </citation>
    <scope>NUCLEOTIDE SEQUENCE</scope>
    <source>
        <strain evidence="2">MMG031</strain>
    </source>
</reference>
<feature type="transmembrane region" description="Helical" evidence="1">
    <location>
        <begin position="375"/>
        <end position="394"/>
    </location>
</feature>
<feature type="transmembrane region" description="Helical" evidence="1">
    <location>
        <begin position="144"/>
        <end position="161"/>
    </location>
</feature>
<feature type="transmembrane region" description="Helical" evidence="1">
    <location>
        <begin position="276"/>
        <end position="300"/>
    </location>
</feature>
<dbReference type="AlphaFoldDB" id="A0AAU7MTL2"/>
<evidence type="ECO:0000256" key="1">
    <source>
        <dbReference type="SAM" id="Phobius"/>
    </source>
</evidence>
<keyword evidence="1" id="KW-0472">Membrane</keyword>
<feature type="transmembrane region" description="Helical" evidence="1">
    <location>
        <begin position="211"/>
        <end position="231"/>
    </location>
</feature>